<feature type="transmembrane region" description="Helical" evidence="5">
    <location>
        <begin position="6"/>
        <end position="31"/>
    </location>
</feature>
<dbReference type="InterPro" id="IPR004090">
    <property type="entry name" value="Chemotax_Me-accpt_rcpt"/>
</dbReference>
<evidence type="ECO:0000256" key="3">
    <source>
        <dbReference type="PROSITE-ProRule" id="PRU00284"/>
    </source>
</evidence>
<evidence type="ECO:0000256" key="5">
    <source>
        <dbReference type="SAM" id="Phobius"/>
    </source>
</evidence>
<feature type="domain" description="HAMP" evidence="7">
    <location>
        <begin position="213"/>
        <end position="268"/>
    </location>
</feature>
<keyword evidence="1 3" id="KW-0807">Transducer</keyword>
<keyword evidence="5" id="KW-0812">Transmembrane</keyword>
<dbReference type="RefSeq" id="WP_132848419.1">
    <property type="nucleotide sequence ID" value="NZ_CP058648.1"/>
</dbReference>
<keyword evidence="4" id="KW-0175">Coiled coil</keyword>
<dbReference type="AlphaFoldDB" id="A0A4R2TJ70"/>
<protein>
    <submittedName>
        <fullName evidence="8">Methyl-accepting chemotaxis protein</fullName>
    </submittedName>
</protein>
<keyword evidence="5" id="KW-0472">Membrane</keyword>
<dbReference type="SMART" id="SM00283">
    <property type="entry name" value="MA"/>
    <property type="match status" value="1"/>
</dbReference>
<feature type="transmembrane region" description="Helical" evidence="5">
    <location>
        <begin position="192"/>
        <end position="213"/>
    </location>
</feature>
<dbReference type="GO" id="GO:0016020">
    <property type="term" value="C:membrane"/>
    <property type="evidence" value="ECO:0007669"/>
    <property type="project" value="InterPro"/>
</dbReference>
<dbReference type="SUPFAM" id="SSF103190">
    <property type="entry name" value="Sensory domain-like"/>
    <property type="match status" value="1"/>
</dbReference>
<keyword evidence="5" id="KW-1133">Transmembrane helix</keyword>
<dbReference type="CDD" id="cd11386">
    <property type="entry name" value="MCP_signal"/>
    <property type="match status" value="1"/>
</dbReference>
<name>A0A4R2TJ70_9FIRM</name>
<dbReference type="SUPFAM" id="SSF58104">
    <property type="entry name" value="Methyl-accepting chemotaxis protein (MCP) signaling domain"/>
    <property type="match status" value="1"/>
</dbReference>
<dbReference type="InterPro" id="IPR029151">
    <property type="entry name" value="Sensor-like_sf"/>
</dbReference>
<sequence length="573" mass="64278">MKTKGLKFKILVVFLSISLIPIVLLSSILVIKSQNLLISQMVDRSYEISKITSQAVDGNRFKQLKDPDDMESEYFNELLTELQKIRDISGAKYIYTIRKNEGGKYVSVVDADYEVDGDIFIGQEIDYFTTEMDNVYKTGNYFVSNTVEVSDYGALIYAYYPIKDTGGTVIGLVGVDYDVEQGYNALIQFRKFIFMLVTLLIICVFVLGIWTSYKIFKPMDKLVEISNEISNLIIVHDIPENLRNRKDEIGQLCNSFQQMIEKLRGFVENIIQLSEKVSTFSDDMSQISNQVVQATEQIAISSSDVALHTKEQISQVSNSVRAVEKNSISIDNLSENTKSISNISNQVLIKSNLGKEEMNRVEVQMNNIEASTNNVQNSLIEITNSSIKMNEIISAIKSIAEQTNLLALNAAIEAARAGDHGRGFAVVAEEVRKLAENSQDAAEEISNLILLNKHNIDGANLVMINSLENVREGTKVVGGAIKSFDEIRSQIEEINDQIREILHNINLMEIQSVEVTESTKFMNEITQKISFEIENVSASTEEQVASMEEIASSSETLKEQAHLLKDVVKEFKI</sequence>
<dbReference type="InterPro" id="IPR003660">
    <property type="entry name" value="HAMP_dom"/>
</dbReference>
<dbReference type="PROSITE" id="PS50885">
    <property type="entry name" value="HAMP"/>
    <property type="match status" value="1"/>
</dbReference>
<reference evidence="8 9" key="1">
    <citation type="submission" date="2019-03" db="EMBL/GenBank/DDBJ databases">
        <title>Genomic Encyclopedia of Type Strains, Phase IV (KMG-IV): sequencing the most valuable type-strain genomes for metagenomic binning, comparative biology and taxonomic classification.</title>
        <authorList>
            <person name="Goeker M."/>
        </authorList>
    </citation>
    <scope>NUCLEOTIDE SEQUENCE [LARGE SCALE GENOMIC DNA]</scope>
    <source>
        <strain evidence="8 9">DSM 100013</strain>
    </source>
</reference>
<dbReference type="GO" id="GO:0007165">
    <property type="term" value="P:signal transduction"/>
    <property type="evidence" value="ECO:0007669"/>
    <property type="project" value="UniProtKB-KW"/>
</dbReference>
<dbReference type="OrthoDB" id="9814363at2"/>
<evidence type="ECO:0000256" key="4">
    <source>
        <dbReference type="SAM" id="Coils"/>
    </source>
</evidence>
<dbReference type="Proteomes" id="UP000295504">
    <property type="component" value="Unassembled WGS sequence"/>
</dbReference>
<evidence type="ECO:0000259" key="6">
    <source>
        <dbReference type="PROSITE" id="PS50111"/>
    </source>
</evidence>
<dbReference type="GO" id="GO:0006935">
    <property type="term" value="P:chemotaxis"/>
    <property type="evidence" value="ECO:0007669"/>
    <property type="project" value="InterPro"/>
</dbReference>
<dbReference type="CDD" id="cd06225">
    <property type="entry name" value="HAMP"/>
    <property type="match status" value="1"/>
</dbReference>
<feature type="domain" description="Methyl-accepting transducer" evidence="6">
    <location>
        <begin position="287"/>
        <end position="558"/>
    </location>
</feature>
<dbReference type="GO" id="GO:0004888">
    <property type="term" value="F:transmembrane signaling receptor activity"/>
    <property type="evidence" value="ECO:0007669"/>
    <property type="project" value="InterPro"/>
</dbReference>
<dbReference type="Pfam" id="PF00672">
    <property type="entry name" value="HAMP"/>
    <property type="match status" value="1"/>
</dbReference>
<keyword evidence="9" id="KW-1185">Reference proteome</keyword>
<dbReference type="Gene3D" id="1.10.287.950">
    <property type="entry name" value="Methyl-accepting chemotaxis protein"/>
    <property type="match status" value="1"/>
</dbReference>
<dbReference type="PRINTS" id="PR00260">
    <property type="entry name" value="CHEMTRNSDUCR"/>
</dbReference>
<evidence type="ECO:0000256" key="2">
    <source>
        <dbReference type="ARBA" id="ARBA00029447"/>
    </source>
</evidence>
<dbReference type="Gene3D" id="6.10.340.10">
    <property type="match status" value="1"/>
</dbReference>
<feature type="coiled-coil region" evidence="4">
    <location>
        <begin position="484"/>
        <end position="511"/>
    </location>
</feature>
<dbReference type="PANTHER" id="PTHR32089">
    <property type="entry name" value="METHYL-ACCEPTING CHEMOTAXIS PROTEIN MCPB"/>
    <property type="match status" value="1"/>
</dbReference>
<accession>A0A4R2TJ70</accession>
<comment type="similarity">
    <text evidence="2">Belongs to the methyl-accepting chemotaxis (MCP) protein family.</text>
</comment>
<evidence type="ECO:0000256" key="1">
    <source>
        <dbReference type="ARBA" id="ARBA00023224"/>
    </source>
</evidence>
<gene>
    <name evidence="8" type="ORF">EDD79_10167</name>
</gene>
<proteinExistence type="inferred from homology"/>
<comment type="caution">
    <text evidence="8">The sequence shown here is derived from an EMBL/GenBank/DDBJ whole genome shotgun (WGS) entry which is preliminary data.</text>
</comment>
<dbReference type="SMART" id="SM00304">
    <property type="entry name" value="HAMP"/>
    <property type="match status" value="1"/>
</dbReference>
<dbReference type="PANTHER" id="PTHR32089:SF112">
    <property type="entry name" value="LYSOZYME-LIKE PROTEIN-RELATED"/>
    <property type="match status" value="1"/>
</dbReference>
<dbReference type="EMBL" id="SLYC01000016">
    <property type="protein sequence ID" value="TCQ02362.1"/>
    <property type="molecule type" value="Genomic_DNA"/>
</dbReference>
<dbReference type="PROSITE" id="PS50111">
    <property type="entry name" value="CHEMOTAXIS_TRANSDUC_2"/>
    <property type="match status" value="1"/>
</dbReference>
<organism evidence="8 9">
    <name type="scientific">Serpentinicella alkaliphila</name>
    <dbReference type="NCBI Taxonomy" id="1734049"/>
    <lineage>
        <taxon>Bacteria</taxon>
        <taxon>Bacillati</taxon>
        <taxon>Bacillota</taxon>
        <taxon>Clostridia</taxon>
        <taxon>Peptostreptococcales</taxon>
        <taxon>Natronincolaceae</taxon>
        <taxon>Serpentinicella</taxon>
    </lineage>
</organism>
<evidence type="ECO:0000313" key="9">
    <source>
        <dbReference type="Proteomes" id="UP000295504"/>
    </source>
</evidence>
<evidence type="ECO:0000313" key="8">
    <source>
        <dbReference type="EMBL" id="TCQ02362.1"/>
    </source>
</evidence>
<dbReference type="InterPro" id="IPR004089">
    <property type="entry name" value="MCPsignal_dom"/>
</dbReference>
<evidence type="ECO:0000259" key="7">
    <source>
        <dbReference type="PROSITE" id="PS50885"/>
    </source>
</evidence>
<dbReference type="Pfam" id="PF00015">
    <property type="entry name" value="MCPsignal"/>
    <property type="match status" value="1"/>
</dbReference>